<dbReference type="EMBL" id="ML179167">
    <property type="protein sequence ID" value="THU96870.1"/>
    <property type="molecule type" value="Genomic_DNA"/>
</dbReference>
<organism evidence="2 3">
    <name type="scientific">Dendrothele bispora (strain CBS 962.96)</name>
    <dbReference type="NCBI Taxonomy" id="1314807"/>
    <lineage>
        <taxon>Eukaryota</taxon>
        <taxon>Fungi</taxon>
        <taxon>Dikarya</taxon>
        <taxon>Basidiomycota</taxon>
        <taxon>Agaricomycotina</taxon>
        <taxon>Agaricomycetes</taxon>
        <taxon>Agaricomycetidae</taxon>
        <taxon>Agaricales</taxon>
        <taxon>Agaricales incertae sedis</taxon>
        <taxon>Dendrothele</taxon>
    </lineage>
</organism>
<protein>
    <submittedName>
        <fullName evidence="2">Uncharacterized protein</fullName>
    </submittedName>
</protein>
<feature type="compositionally biased region" description="Acidic residues" evidence="1">
    <location>
        <begin position="137"/>
        <end position="168"/>
    </location>
</feature>
<accession>A0A4S8M4D0</accession>
<name>A0A4S8M4D0_DENBC</name>
<reference evidence="2 3" key="1">
    <citation type="journal article" date="2019" name="Nat. Ecol. Evol.">
        <title>Megaphylogeny resolves global patterns of mushroom evolution.</title>
        <authorList>
            <person name="Varga T."/>
            <person name="Krizsan K."/>
            <person name="Foldi C."/>
            <person name="Dima B."/>
            <person name="Sanchez-Garcia M."/>
            <person name="Sanchez-Ramirez S."/>
            <person name="Szollosi G.J."/>
            <person name="Szarkandi J.G."/>
            <person name="Papp V."/>
            <person name="Albert L."/>
            <person name="Andreopoulos W."/>
            <person name="Angelini C."/>
            <person name="Antonin V."/>
            <person name="Barry K.W."/>
            <person name="Bougher N.L."/>
            <person name="Buchanan P."/>
            <person name="Buyck B."/>
            <person name="Bense V."/>
            <person name="Catcheside P."/>
            <person name="Chovatia M."/>
            <person name="Cooper J."/>
            <person name="Damon W."/>
            <person name="Desjardin D."/>
            <person name="Finy P."/>
            <person name="Geml J."/>
            <person name="Haridas S."/>
            <person name="Hughes K."/>
            <person name="Justo A."/>
            <person name="Karasinski D."/>
            <person name="Kautmanova I."/>
            <person name="Kiss B."/>
            <person name="Kocsube S."/>
            <person name="Kotiranta H."/>
            <person name="LaButti K.M."/>
            <person name="Lechner B.E."/>
            <person name="Liimatainen K."/>
            <person name="Lipzen A."/>
            <person name="Lukacs Z."/>
            <person name="Mihaltcheva S."/>
            <person name="Morgado L.N."/>
            <person name="Niskanen T."/>
            <person name="Noordeloos M.E."/>
            <person name="Ohm R.A."/>
            <person name="Ortiz-Santana B."/>
            <person name="Ovrebo C."/>
            <person name="Racz N."/>
            <person name="Riley R."/>
            <person name="Savchenko A."/>
            <person name="Shiryaev A."/>
            <person name="Soop K."/>
            <person name="Spirin V."/>
            <person name="Szebenyi C."/>
            <person name="Tomsovsky M."/>
            <person name="Tulloss R.E."/>
            <person name="Uehling J."/>
            <person name="Grigoriev I.V."/>
            <person name="Vagvolgyi C."/>
            <person name="Papp T."/>
            <person name="Martin F.M."/>
            <person name="Miettinen O."/>
            <person name="Hibbett D.S."/>
            <person name="Nagy L.G."/>
        </authorList>
    </citation>
    <scope>NUCLEOTIDE SEQUENCE [LARGE SCALE GENOMIC DNA]</scope>
    <source>
        <strain evidence="2 3">CBS 962.96</strain>
    </source>
</reference>
<proteinExistence type="predicted"/>
<evidence type="ECO:0000256" key="1">
    <source>
        <dbReference type="SAM" id="MobiDB-lite"/>
    </source>
</evidence>
<feature type="compositionally biased region" description="Acidic residues" evidence="1">
    <location>
        <begin position="67"/>
        <end position="106"/>
    </location>
</feature>
<evidence type="ECO:0000313" key="2">
    <source>
        <dbReference type="EMBL" id="THU96870.1"/>
    </source>
</evidence>
<feature type="region of interest" description="Disordered" evidence="1">
    <location>
        <begin position="17"/>
        <end position="224"/>
    </location>
</feature>
<keyword evidence="3" id="KW-1185">Reference proteome</keyword>
<dbReference type="Proteomes" id="UP000297245">
    <property type="component" value="Unassembled WGS sequence"/>
</dbReference>
<sequence length="224" mass="22909">MSEPIPDSTAVAEEALNIPSGTDPSLDKVVPGVAPGSKPGVVDTSALSAPTTDVLGAPGVPGGGVLEGEDEGEESDTYDDFEGEEQGGEEEGAAYEDDEEEEEEVEPNGQNKASLTALLLGNGTGGPTNGDGPYPVEELDQAGGEEEEDDEDDEEYVDRDGDGLDDPEFGAVPVPIPDPSSIFNGAASSKKRTFDEVHEDDGGVGAGEGEGEVETGEAVKKVKA</sequence>
<evidence type="ECO:0000313" key="3">
    <source>
        <dbReference type="Proteomes" id="UP000297245"/>
    </source>
</evidence>
<dbReference type="AlphaFoldDB" id="A0A4S8M4D0"/>
<gene>
    <name evidence="2" type="ORF">K435DRAFT_858130</name>
</gene>